<reference evidence="1" key="1">
    <citation type="journal article" date="2019" name="Sci. Rep.">
        <title>Draft genome of Tanacetum cinerariifolium, the natural source of mosquito coil.</title>
        <authorList>
            <person name="Yamashiro T."/>
            <person name="Shiraishi A."/>
            <person name="Satake H."/>
            <person name="Nakayama K."/>
        </authorList>
    </citation>
    <scope>NUCLEOTIDE SEQUENCE</scope>
</reference>
<organism evidence="1">
    <name type="scientific">Tanacetum cinerariifolium</name>
    <name type="common">Dalmatian daisy</name>
    <name type="synonym">Chrysanthemum cinerariifolium</name>
    <dbReference type="NCBI Taxonomy" id="118510"/>
    <lineage>
        <taxon>Eukaryota</taxon>
        <taxon>Viridiplantae</taxon>
        <taxon>Streptophyta</taxon>
        <taxon>Embryophyta</taxon>
        <taxon>Tracheophyta</taxon>
        <taxon>Spermatophyta</taxon>
        <taxon>Magnoliopsida</taxon>
        <taxon>eudicotyledons</taxon>
        <taxon>Gunneridae</taxon>
        <taxon>Pentapetalae</taxon>
        <taxon>asterids</taxon>
        <taxon>campanulids</taxon>
        <taxon>Asterales</taxon>
        <taxon>Asteraceae</taxon>
        <taxon>Asteroideae</taxon>
        <taxon>Anthemideae</taxon>
        <taxon>Anthemidinae</taxon>
        <taxon>Tanacetum</taxon>
    </lineage>
</organism>
<dbReference type="EMBL" id="BKCJ010226003">
    <property type="protein sequence ID" value="GEY95478.1"/>
    <property type="molecule type" value="Genomic_DNA"/>
</dbReference>
<accession>A0A699HYA0</accession>
<sequence>MLQLQVKLPPQIVHHRKKVRGPTRKQAIWDMVNDLDETGQPLGDEGNEFTNFLETLVKMPQHVSLKCRDWRKLSED</sequence>
<dbReference type="AlphaFoldDB" id="A0A699HYA0"/>
<comment type="caution">
    <text evidence="1">The sequence shown here is derived from an EMBL/GenBank/DDBJ whole genome shotgun (WGS) entry which is preliminary data.</text>
</comment>
<evidence type="ECO:0000313" key="1">
    <source>
        <dbReference type="EMBL" id="GEY95478.1"/>
    </source>
</evidence>
<gene>
    <name evidence="1" type="ORF">Tci_467452</name>
</gene>
<name>A0A699HYA0_TANCI</name>
<proteinExistence type="predicted"/>
<protein>
    <submittedName>
        <fullName evidence="1">Uncharacterized protein</fullName>
    </submittedName>
</protein>